<dbReference type="RefSeq" id="WP_190352910.1">
    <property type="nucleotide sequence ID" value="NZ_JACJPY010000105.1"/>
</dbReference>
<organism evidence="2 3">
    <name type="scientific">Pseudanabaena cinerea FACHB-1277</name>
    <dbReference type="NCBI Taxonomy" id="2949581"/>
    <lineage>
        <taxon>Bacteria</taxon>
        <taxon>Bacillati</taxon>
        <taxon>Cyanobacteriota</taxon>
        <taxon>Cyanophyceae</taxon>
        <taxon>Pseudanabaenales</taxon>
        <taxon>Pseudanabaenaceae</taxon>
        <taxon>Pseudanabaena</taxon>
        <taxon>Pseudanabaena cinerea</taxon>
    </lineage>
</organism>
<feature type="transmembrane region" description="Helical" evidence="1">
    <location>
        <begin position="74"/>
        <end position="94"/>
    </location>
</feature>
<accession>A0A926UX13</accession>
<dbReference type="PANTHER" id="PTHR36738:SF1">
    <property type="entry name" value="EXPRESSED PROTEIN"/>
    <property type="match status" value="1"/>
</dbReference>
<feature type="transmembrane region" description="Helical" evidence="1">
    <location>
        <begin position="106"/>
        <end position="127"/>
    </location>
</feature>
<feature type="transmembrane region" description="Helical" evidence="1">
    <location>
        <begin position="35"/>
        <end position="53"/>
    </location>
</feature>
<protein>
    <submittedName>
        <fullName evidence="2">DUF4079 domain-containing protein</fullName>
    </submittedName>
</protein>
<gene>
    <name evidence="2" type="ORF">H6F44_20290</name>
</gene>
<dbReference type="PANTHER" id="PTHR36738">
    <property type="entry name" value="EXPRESSED PROTEIN"/>
    <property type="match status" value="1"/>
</dbReference>
<evidence type="ECO:0000313" key="2">
    <source>
        <dbReference type="EMBL" id="MBD2152438.1"/>
    </source>
</evidence>
<comment type="caution">
    <text evidence="2">The sequence shown here is derived from an EMBL/GenBank/DDBJ whole genome shotgun (WGS) entry which is preliminary data.</text>
</comment>
<evidence type="ECO:0000313" key="3">
    <source>
        <dbReference type="Proteomes" id="UP000631421"/>
    </source>
</evidence>
<dbReference type="Gene3D" id="1.20.120.1770">
    <property type="match status" value="1"/>
</dbReference>
<keyword evidence="1" id="KW-0472">Membrane</keyword>
<dbReference type="EMBL" id="JACJPY010000105">
    <property type="protein sequence ID" value="MBD2152438.1"/>
    <property type="molecule type" value="Genomic_DNA"/>
</dbReference>
<dbReference type="GO" id="GO:0016020">
    <property type="term" value="C:membrane"/>
    <property type="evidence" value="ECO:0007669"/>
    <property type="project" value="TreeGrafter"/>
</dbReference>
<feature type="transmembrane region" description="Helical" evidence="1">
    <location>
        <begin position="139"/>
        <end position="157"/>
    </location>
</feature>
<keyword evidence="3" id="KW-1185">Reference proteome</keyword>
<evidence type="ECO:0000256" key="1">
    <source>
        <dbReference type="SAM" id="Phobius"/>
    </source>
</evidence>
<proteinExistence type="predicted"/>
<dbReference type="Pfam" id="PF13301">
    <property type="entry name" value="DUF4079"/>
    <property type="match status" value="1"/>
</dbReference>
<keyword evidence="1" id="KW-1133">Transmembrane helix</keyword>
<dbReference type="AlphaFoldDB" id="A0A926UX13"/>
<dbReference type="Proteomes" id="UP000631421">
    <property type="component" value="Unassembled WGS sequence"/>
</dbReference>
<reference evidence="2" key="2">
    <citation type="submission" date="2020-08" db="EMBL/GenBank/DDBJ databases">
        <authorList>
            <person name="Chen M."/>
            <person name="Teng W."/>
            <person name="Zhao L."/>
            <person name="Hu C."/>
            <person name="Zhou Y."/>
            <person name="Han B."/>
            <person name="Song L."/>
            <person name="Shu W."/>
        </authorList>
    </citation>
    <scope>NUCLEOTIDE SEQUENCE</scope>
    <source>
        <strain evidence="2">FACHB-1277</strain>
    </source>
</reference>
<name>A0A926UX13_9CYAN</name>
<reference evidence="2" key="1">
    <citation type="journal article" date="2015" name="ISME J.">
        <title>Draft Genome Sequence of Streptomyces incarnatus NRRL8089, which Produces the Nucleoside Antibiotic Sinefungin.</title>
        <authorList>
            <person name="Oshima K."/>
            <person name="Hattori M."/>
            <person name="Shimizu H."/>
            <person name="Fukuda K."/>
            <person name="Nemoto M."/>
            <person name="Inagaki K."/>
            <person name="Tamura T."/>
        </authorList>
    </citation>
    <scope>NUCLEOTIDE SEQUENCE</scope>
    <source>
        <strain evidence="2">FACHB-1277</strain>
    </source>
</reference>
<dbReference type="InterPro" id="IPR025067">
    <property type="entry name" value="DUF4079"/>
</dbReference>
<sequence>MTEFANKLAETLQPIADQFKSLNVPESVTHWGHPFFMGIVIFAMGSFVAISGWRGRTATEPEIANKNKADHRKVAPLMTVFLATGYTGGLLSLVMQGEPLLESPHFITGSVVLTLLAINGAISLTGFGGNQPALRNVHAYLGSAIVVLLITHAFLGLKLGLSI</sequence>
<keyword evidence="1" id="KW-0812">Transmembrane</keyword>